<dbReference type="AlphaFoldDB" id="A0A645G5W8"/>
<name>A0A645G5W8_9ZZZZ</name>
<organism evidence="2">
    <name type="scientific">bioreactor metagenome</name>
    <dbReference type="NCBI Taxonomy" id="1076179"/>
    <lineage>
        <taxon>unclassified sequences</taxon>
        <taxon>metagenomes</taxon>
        <taxon>ecological metagenomes</taxon>
    </lineage>
</organism>
<reference evidence="2" key="1">
    <citation type="submission" date="2019-08" db="EMBL/GenBank/DDBJ databases">
        <authorList>
            <person name="Kucharzyk K."/>
            <person name="Murdoch R.W."/>
            <person name="Higgins S."/>
            <person name="Loffler F."/>
        </authorList>
    </citation>
    <scope>NUCLEOTIDE SEQUENCE</scope>
</reference>
<feature type="transmembrane region" description="Helical" evidence="1">
    <location>
        <begin position="12"/>
        <end position="30"/>
    </location>
</feature>
<sequence length="64" mass="6998">MNQFQKLTKATPLELFIWMVGAGIAGFGIGTLTADYVVVGLSIGLLVIGILLHGWGMFRIYKKK</sequence>
<gene>
    <name evidence="2" type="ORF">SDC9_169700</name>
</gene>
<evidence type="ECO:0000256" key="1">
    <source>
        <dbReference type="SAM" id="Phobius"/>
    </source>
</evidence>
<keyword evidence="1" id="KW-1133">Transmembrane helix</keyword>
<proteinExistence type="predicted"/>
<comment type="caution">
    <text evidence="2">The sequence shown here is derived from an EMBL/GenBank/DDBJ whole genome shotgun (WGS) entry which is preliminary data.</text>
</comment>
<feature type="transmembrane region" description="Helical" evidence="1">
    <location>
        <begin position="36"/>
        <end position="58"/>
    </location>
</feature>
<keyword evidence="1" id="KW-0812">Transmembrane</keyword>
<evidence type="ECO:0000313" key="2">
    <source>
        <dbReference type="EMBL" id="MPN22317.1"/>
    </source>
</evidence>
<dbReference type="EMBL" id="VSSQ01070536">
    <property type="protein sequence ID" value="MPN22317.1"/>
    <property type="molecule type" value="Genomic_DNA"/>
</dbReference>
<keyword evidence="1" id="KW-0472">Membrane</keyword>
<accession>A0A645G5W8</accession>
<protein>
    <submittedName>
        <fullName evidence="2">Uncharacterized protein</fullName>
    </submittedName>
</protein>